<evidence type="ECO:0000256" key="2">
    <source>
        <dbReference type="ARBA" id="ARBA00022448"/>
    </source>
</evidence>
<proteinExistence type="predicted"/>
<dbReference type="InterPro" id="IPR000008">
    <property type="entry name" value="C2_dom"/>
</dbReference>
<keyword evidence="5" id="KW-0770">Synapse</keyword>
<dbReference type="InterPro" id="IPR033227">
    <property type="entry name" value="CAPS"/>
</dbReference>
<dbReference type="InterPro" id="IPR057457">
    <property type="entry name" value="CAPS_C2"/>
</dbReference>
<keyword evidence="7" id="KW-0472">Membrane</keyword>
<feature type="region of interest" description="Disordered" evidence="9">
    <location>
        <begin position="1"/>
        <end position="76"/>
    </location>
</feature>
<feature type="compositionally biased region" description="Acidic residues" evidence="9">
    <location>
        <begin position="1"/>
        <end position="19"/>
    </location>
</feature>
<dbReference type="SMART" id="SM01145">
    <property type="entry name" value="DUF1041"/>
    <property type="match status" value="1"/>
</dbReference>
<dbReference type="FunFam" id="1.10.357.50:FF:000002">
    <property type="entry name" value="calcium-dependent secretion activator 2 isoform X7"/>
    <property type="match status" value="1"/>
</dbReference>
<evidence type="ECO:0000313" key="13">
    <source>
        <dbReference type="Proteomes" id="UP000694568"/>
    </source>
</evidence>
<dbReference type="Pfam" id="PF06292">
    <property type="entry name" value="MUN"/>
    <property type="match status" value="2"/>
</dbReference>
<feature type="domain" description="C2" evidence="10">
    <location>
        <begin position="341"/>
        <end position="459"/>
    </location>
</feature>
<dbReference type="CDD" id="cd01234">
    <property type="entry name" value="PH_CADPS"/>
    <property type="match status" value="1"/>
</dbReference>
<evidence type="ECO:0000259" key="11">
    <source>
        <dbReference type="PROSITE" id="PS51258"/>
    </source>
</evidence>
<dbReference type="AlphaFoldDB" id="A0A8C9Z0X5"/>
<reference evidence="12" key="2">
    <citation type="submission" date="2025-09" db="UniProtKB">
        <authorList>
            <consortium name="Ensembl"/>
        </authorList>
    </citation>
    <scope>IDENTIFICATION</scope>
</reference>
<protein>
    <submittedName>
        <fullName evidence="12">Calcium-dependent secretion activator 1-like</fullName>
    </submittedName>
</protein>
<evidence type="ECO:0000256" key="3">
    <source>
        <dbReference type="ARBA" id="ARBA00022483"/>
    </source>
</evidence>
<dbReference type="GO" id="GO:0045921">
    <property type="term" value="P:positive regulation of exocytosis"/>
    <property type="evidence" value="ECO:0007669"/>
    <property type="project" value="TreeGrafter"/>
</dbReference>
<name>A0A8C9Z0X5_SANLU</name>
<keyword evidence="13" id="KW-1185">Reference proteome</keyword>
<dbReference type="Pfam" id="PF25341">
    <property type="entry name" value="C2_CAPS"/>
    <property type="match status" value="1"/>
</dbReference>
<comment type="subcellular location">
    <subcellularLocation>
        <location evidence="1">Endomembrane system</location>
    </subcellularLocation>
    <subcellularLocation>
        <location evidence="8">Synapse</location>
    </subcellularLocation>
</comment>
<dbReference type="GO" id="GO:0012505">
    <property type="term" value="C:endomembrane system"/>
    <property type="evidence" value="ECO:0007669"/>
    <property type="project" value="UniProtKB-SubCell"/>
</dbReference>
<dbReference type="Ensembl" id="ENSSLUT00000034079.1">
    <property type="protein sequence ID" value="ENSSLUP00000033039.1"/>
    <property type="gene ID" value="ENSSLUG00000013930.1"/>
</dbReference>
<gene>
    <name evidence="12" type="primary">cadpsb</name>
</gene>
<sequence length="1166" mass="133948">MLDPSSSEEESDGIVEEESKEAMAPQAGSRISPSRTIESSGGLAPSSSRSSARPTSPSPSAASEEKEDVEKLQREEEDRKKKLQLYVFVMRCIAYPFNAKQPTDMARRQQKITKQQLQQTKDRFQAFLNGDTQIVADEAFINAVQSYNEVFLKSDRVAKMVQSGGFSANDFREVFKRHIEKRVRSLPEIDGLSKETVLSSWMAKFDTIYRGDEDPRKAQQRMTASAASELILSKDQLYEMFQNILGIKKFEHQLLYQACQLDNLDEQAAQIRRELDGRLQMADQIARFPKFVSKEMEAMFIEELKSSVNQLMANLESMPVSKGGEFKLQKMKRGHNTSIIDMGQEDENTLSKSDVVLSFTLEVVIMEVQGLKSLAPNRIVYCTMEVEGGEKLQTDQAEASKPTWGTQGDFTTTHPLPAVKVKLFTESTGVLALEDKELGRVVLHPTPNSPKQSELHKMTVTKACPDQDLRIKLAIRMDKPQNMKHCGYLWAFGKNVWKRWKKRFFVLVQVSQYTFAMCSYREKKSEPQELLQLDGYTVDYSDPQPDADRAQKHGMDEFISANPCSFDHASLFEMVQRLTLDHRLNDTFCCLGWFSPGQVFVLDEYCARNGVRGCHRHLCYLRDLLERAESGVIIDPTLLHYSFAFCASHVHGNRPDGLSTVKVDEKERFEDIKERLRVILENQIVNFRYCFPFGRPEGALKATLSLLERVLMKDIVTPVPQEEVKGVIRKCLEQAAQLNYERIKEYATIEGRLVTPAKKLEETIRLAELVIEVLQQNQEHHAEAFAWWTDLMVEHAENFLALYAIDMDAALEIQSPESWDSFPLFQLLNDFLRTDYHLCNGKFHKHLQDLYAPLVVRYVDLMESSIAQSIHKGFERESWEPVNNGSGTSEDLFWKLDALQTFIRDLHWPEEEFAKHLESRIQLMSSNMIENCVKRTRMAFESKLTKSSKSTDFRISPPLCTMFNVMVDAKDQSAKLCAMEMGQEKQYHTQIDELIEESVKDMIQLLVAKFVAILESVLAKISRYDEGTLFSSFLSFTKPGMDVADGYVTFVRHSQDILRDKVNEEVYIERLFDQWYTATMNLLGTWLTERMDQQLHVYQLKILIRITKKKYRDFRLQGVLDSTLNSKMYDTVRNRLTVEEATASVREGGMQGISMKDSDEEDEEDD</sequence>
<dbReference type="PROSITE" id="PS51258">
    <property type="entry name" value="MHD1"/>
    <property type="match status" value="1"/>
</dbReference>
<dbReference type="GO" id="GO:0016079">
    <property type="term" value="P:synaptic vesicle exocytosis"/>
    <property type="evidence" value="ECO:0007669"/>
    <property type="project" value="InterPro"/>
</dbReference>
<dbReference type="Gene3D" id="2.30.29.30">
    <property type="entry name" value="Pleckstrin-homology domain (PH domain)/Phosphotyrosine-binding domain (PTB)"/>
    <property type="match status" value="1"/>
</dbReference>
<dbReference type="InterPro" id="IPR010439">
    <property type="entry name" value="MUN_dom"/>
</dbReference>
<feature type="compositionally biased region" description="Low complexity" evidence="9">
    <location>
        <begin position="39"/>
        <end position="62"/>
    </location>
</feature>
<evidence type="ECO:0000256" key="6">
    <source>
        <dbReference type="ARBA" id="ARBA00023121"/>
    </source>
</evidence>
<feature type="domain" description="MHD1" evidence="11">
    <location>
        <begin position="805"/>
        <end position="936"/>
    </location>
</feature>
<keyword evidence="3" id="KW-0268">Exocytosis</keyword>
<dbReference type="Gene3D" id="1.10.357.50">
    <property type="match status" value="1"/>
</dbReference>
<dbReference type="Proteomes" id="UP000694568">
    <property type="component" value="Unplaced"/>
</dbReference>
<dbReference type="GO" id="GO:0008289">
    <property type="term" value="F:lipid binding"/>
    <property type="evidence" value="ECO:0007669"/>
    <property type="project" value="UniProtKB-KW"/>
</dbReference>
<evidence type="ECO:0000256" key="9">
    <source>
        <dbReference type="SAM" id="MobiDB-lite"/>
    </source>
</evidence>
<dbReference type="InterPro" id="IPR011993">
    <property type="entry name" value="PH-like_dom_sf"/>
</dbReference>
<evidence type="ECO:0000256" key="1">
    <source>
        <dbReference type="ARBA" id="ARBA00004308"/>
    </source>
</evidence>
<keyword evidence="2" id="KW-0813">Transport</keyword>
<dbReference type="SUPFAM" id="SSF50729">
    <property type="entry name" value="PH domain-like"/>
    <property type="match status" value="1"/>
</dbReference>
<dbReference type="GO" id="GO:0046872">
    <property type="term" value="F:metal ion binding"/>
    <property type="evidence" value="ECO:0007669"/>
    <property type="project" value="UniProtKB-KW"/>
</dbReference>
<dbReference type="GeneTree" id="ENSGT00590000083094"/>
<reference evidence="12" key="1">
    <citation type="submission" date="2025-08" db="UniProtKB">
        <authorList>
            <consortium name="Ensembl"/>
        </authorList>
    </citation>
    <scope>IDENTIFICATION</scope>
</reference>
<dbReference type="PANTHER" id="PTHR12166:SF6">
    <property type="entry name" value="CALCIUM-DEPENDENT SECRETION ACTIVATOR 1"/>
    <property type="match status" value="1"/>
</dbReference>
<dbReference type="GO" id="GO:0098978">
    <property type="term" value="C:glutamatergic synapse"/>
    <property type="evidence" value="ECO:0007669"/>
    <property type="project" value="TreeGrafter"/>
</dbReference>
<evidence type="ECO:0000256" key="7">
    <source>
        <dbReference type="ARBA" id="ARBA00023136"/>
    </source>
</evidence>
<dbReference type="InterPro" id="IPR014770">
    <property type="entry name" value="Munc13_1"/>
</dbReference>
<dbReference type="PROSITE" id="PS50004">
    <property type="entry name" value="C2"/>
    <property type="match status" value="1"/>
</dbReference>
<evidence type="ECO:0000259" key="10">
    <source>
        <dbReference type="PROSITE" id="PS50004"/>
    </source>
</evidence>
<evidence type="ECO:0000256" key="8">
    <source>
        <dbReference type="ARBA" id="ARBA00034103"/>
    </source>
</evidence>
<accession>A0A8C9Z0X5</accession>
<dbReference type="GO" id="GO:1990504">
    <property type="term" value="P:dense core granule exocytosis"/>
    <property type="evidence" value="ECO:0007669"/>
    <property type="project" value="InterPro"/>
</dbReference>
<feature type="region of interest" description="Disordered" evidence="9">
    <location>
        <begin position="1147"/>
        <end position="1166"/>
    </location>
</feature>
<keyword evidence="6" id="KW-0446">Lipid-binding</keyword>
<evidence type="ECO:0000313" key="12">
    <source>
        <dbReference type="Ensembl" id="ENSSLUP00000033039.1"/>
    </source>
</evidence>
<dbReference type="GO" id="GO:0098793">
    <property type="term" value="C:presynapse"/>
    <property type="evidence" value="ECO:0007669"/>
    <property type="project" value="GOC"/>
</dbReference>
<organism evidence="12 13">
    <name type="scientific">Sander lucioperca</name>
    <name type="common">Pike-perch</name>
    <name type="synonym">Perca lucioperca</name>
    <dbReference type="NCBI Taxonomy" id="283035"/>
    <lineage>
        <taxon>Eukaryota</taxon>
        <taxon>Metazoa</taxon>
        <taxon>Chordata</taxon>
        <taxon>Craniata</taxon>
        <taxon>Vertebrata</taxon>
        <taxon>Euteleostomi</taxon>
        <taxon>Actinopterygii</taxon>
        <taxon>Neopterygii</taxon>
        <taxon>Teleostei</taxon>
        <taxon>Neoteleostei</taxon>
        <taxon>Acanthomorphata</taxon>
        <taxon>Eupercaria</taxon>
        <taxon>Perciformes</taxon>
        <taxon>Percoidei</taxon>
        <taxon>Percidae</taxon>
        <taxon>Luciopercinae</taxon>
        <taxon>Sander</taxon>
    </lineage>
</organism>
<evidence type="ECO:0000256" key="4">
    <source>
        <dbReference type="ARBA" id="ARBA00022723"/>
    </source>
</evidence>
<evidence type="ECO:0000256" key="5">
    <source>
        <dbReference type="ARBA" id="ARBA00023018"/>
    </source>
</evidence>
<dbReference type="PANTHER" id="PTHR12166">
    <property type="entry name" value="CALCIUM-DEPENDENT SECRETION ACTIVATOR"/>
    <property type="match status" value="1"/>
</dbReference>
<keyword evidence="4" id="KW-0479">Metal-binding</keyword>
<feature type="compositionally biased region" description="Polar residues" evidence="9">
    <location>
        <begin position="29"/>
        <end position="38"/>
    </location>
</feature>